<keyword evidence="2" id="KW-0238">DNA-binding</keyword>
<feature type="domain" description="HTH lacI-type" evidence="4">
    <location>
        <begin position="13"/>
        <end position="62"/>
    </location>
</feature>
<dbReference type="PANTHER" id="PTHR30146:SF109">
    <property type="entry name" value="HTH-TYPE TRANSCRIPTIONAL REGULATOR GALS"/>
    <property type="match status" value="1"/>
</dbReference>
<accession>A0A239PQG0</accession>
<dbReference type="Proteomes" id="UP000198307">
    <property type="component" value="Unassembled WGS sequence"/>
</dbReference>
<dbReference type="CDD" id="cd01392">
    <property type="entry name" value="HTH_LacI"/>
    <property type="match status" value="1"/>
</dbReference>
<dbReference type="Pfam" id="PF13377">
    <property type="entry name" value="Peripla_BP_3"/>
    <property type="match status" value="1"/>
</dbReference>
<sequence>MKKNASKADIVSVAKLAGVSPATVSRAINHPEMVNPKTRKRIDTAIRNSGYIRNRAAQAMHGKRSATIGLVVPTVNYAIFADVVQSFNDEVSAHGFTLLLASHGYDLSLEYNVIRKLLEHRVDGVALIGLDHSPDSLLLLKKQQVPSLAIWNYSPKSELSCIGVDNAEAGRCAAEHLLVLGHRRVGLVFPPTAENDRARTRLDAARSTLASAGVEIAEEWCAETLYSLSQSKSVCTGILGRASQPTALLCGNDIIAQGAVYAALRLGISVPRDLSIIGIGDFPGSADMEPTLTTVRIPARRIGAAAARHMVTAISHGDPQAVTRMQLDVELMMRATTAPPRQP</sequence>
<reference evidence="5 6" key="1">
    <citation type="submission" date="2017-07" db="EMBL/GenBank/DDBJ databases">
        <authorList>
            <person name="Sun Z.S."/>
            <person name="Albrecht U."/>
            <person name="Echele G."/>
            <person name="Lee C.C."/>
        </authorList>
    </citation>
    <scope>NUCLEOTIDE SEQUENCE [LARGE SCALE GENOMIC DNA]</scope>
    <source>
        <strain evidence="5 6">DSM 14827</strain>
    </source>
</reference>
<dbReference type="SUPFAM" id="SSF53822">
    <property type="entry name" value="Periplasmic binding protein-like I"/>
    <property type="match status" value="1"/>
</dbReference>
<dbReference type="InterPro" id="IPR000843">
    <property type="entry name" value="HTH_LacI"/>
</dbReference>
<evidence type="ECO:0000256" key="2">
    <source>
        <dbReference type="ARBA" id="ARBA00023125"/>
    </source>
</evidence>
<dbReference type="AlphaFoldDB" id="A0A239PQG0"/>
<dbReference type="InterPro" id="IPR010982">
    <property type="entry name" value="Lambda_DNA-bd_dom_sf"/>
</dbReference>
<keyword evidence="1" id="KW-0805">Transcription regulation</keyword>
<name>A0A239PQG0_9RHOB</name>
<dbReference type="Pfam" id="PF00356">
    <property type="entry name" value="LacI"/>
    <property type="match status" value="1"/>
</dbReference>
<dbReference type="SUPFAM" id="SSF47413">
    <property type="entry name" value="lambda repressor-like DNA-binding domains"/>
    <property type="match status" value="1"/>
</dbReference>
<proteinExistence type="predicted"/>
<protein>
    <submittedName>
        <fullName evidence="5">Transcriptional regulator, LacI family</fullName>
    </submittedName>
</protein>
<evidence type="ECO:0000259" key="4">
    <source>
        <dbReference type="PROSITE" id="PS50932"/>
    </source>
</evidence>
<dbReference type="InterPro" id="IPR028082">
    <property type="entry name" value="Peripla_BP_I"/>
</dbReference>
<dbReference type="Gene3D" id="1.10.260.40">
    <property type="entry name" value="lambda repressor-like DNA-binding domains"/>
    <property type="match status" value="1"/>
</dbReference>
<dbReference type="OrthoDB" id="234496at2"/>
<dbReference type="SMART" id="SM00354">
    <property type="entry name" value="HTH_LACI"/>
    <property type="match status" value="1"/>
</dbReference>
<dbReference type="InterPro" id="IPR046335">
    <property type="entry name" value="LacI/GalR-like_sensor"/>
</dbReference>
<organism evidence="5 6">
    <name type="scientific">Paracoccus seriniphilus</name>
    <dbReference type="NCBI Taxonomy" id="184748"/>
    <lineage>
        <taxon>Bacteria</taxon>
        <taxon>Pseudomonadati</taxon>
        <taxon>Pseudomonadota</taxon>
        <taxon>Alphaproteobacteria</taxon>
        <taxon>Rhodobacterales</taxon>
        <taxon>Paracoccaceae</taxon>
        <taxon>Paracoccus</taxon>
    </lineage>
</organism>
<evidence type="ECO:0000256" key="3">
    <source>
        <dbReference type="ARBA" id="ARBA00023163"/>
    </source>
</evidence>
<dbReference type="CDD" id="cd06273">
    <property type="entry name" value="PBP1_LacI-like"/>
    <property type="match status" value="1"/>
</dbReference>
<dbReference type="RefSeq" id="WP_089343335.1">
    <property type="nucleotide sequence ID" value="NZ_CP067129.1"/>
</dbReference>
<evidence type="ECO:0000313" key="6">
    <source>
        <dbReference type="Proteomes" id="UP000198307"/>
    </source>
</evidence>
<evidence type="ECO:0000313" key="5">
    <source>
        <dbReference type="EMBL" id="SNT72524.1"/>
    </source>
</evidence>
<dbReference type="EMBL" id="FZQB01000003">
    <property type="protein sequence ID" value="SNT72524.1"/>
    <property type="molecule type" value="Genomic_DNA"/>
</dbReference>
<gene>
    <name evidence="5" type="ORF">SAMN05444959_10321</name>
</gene>
<dbReference type="Gene3D" id="3.40.50.2300">
    <property type="match status" value="2"/>
</dbReference>
<keyword evidence="6" id="KW-1185">Reference proteome</keyword>
<dbReference type="PROSITE" id="PS50932">
    <property type="entry name" value="HTH_LACI_2"/>
    <property type="match status" value="1"/>
</dbReference>
<dbReference type="PANTHER" id="PTHR30146">
    <property type="entry name" value="LACI-RELATED TRANSCRIPTIONAL REPRESSOR"/>
    <property type="match status" value="1"/>
</dbReference>
<evidence type="ECO:0000256" key="1">
    <source>
        <dbReference type="ARBA" id="ARBA00023015"/>
    </source>
</evidence>
<dbReference type="GO" id="GO:0000976">
    <property type="term" value="F:transcription cis-regulatory region binding"/>
    <property type="evidence" value="ECO:0007669"/>
    <property type="project" value="TreeGrafter"/>
</dbReference>
<dbReference type="GO" id="GO:0003700">
    <property type="term" value="F:DNA-binding transcription factor activity"/>
    <property type="evidence" value="ECO:0007669"/>
    <property type="project" value="TreeGrafter"/>
</dbReference>
<keyword evidence="3" id="KW-0804">Transcription</keyword>